<feature type="region of interest" description="Disordered" evidence="6">
    <location>
        <begin position="509"/>
        <end position="537"/>
    </location>
</feature>
<dbReference type="PROSITE" id="PS00028">
    <property type="entry name" value="ZINC_FINGER_C2H2_1"/>
    <property type="match status" value="2"/>
</dbReference>
<evidence type="ECO:0000313" key="9">
    <source>
        <dbReference type="Proteomes" id="UP001623348"/>
    </source>
</evidence>
<dbReference type="Pfam" id="PF13894">
    <property type="entry name" value="zf-C2H2_4"/>
    <property type="match status" value="1"/>
</dbReference>
<dbReference type="SUPFAM" id="SSF57667">
    <property type="entry name" value="beta-beta-alpha zinc fingers"/>
    <property type="match status" value="1"/>
</dbReference>
<dbReference type="InterPro" id="IPR036236">
    <property type="entry name" value="Znf_C2H2_sf"/>
</dbReference>
<name>A0ABC9YKX6_GRUJA</name>
<feature type="compositionally biased region" description="Basic and acidic residues" evidence="6">
    <location>
        <begin position="441"/>
        <end position="451"/>
    </location>
</feature>
<feature type="region of interest" description="Disordered" evidence="6">
    <location>
        <begin position="426"/>
        <end position="458"/>
    </location>
</feature>
<dbReference type="AlphaFoldDB" id="A0ABC9YKX6"/>
<accession>A0ABC9YKX6</accession>
<evidence type="ECO:0000256" key="2">
    <source>
        <dbReference type="ARBA" id="ARBA00022737"/>
    </source>
</evidence>
<gene>
    <name evidence="8" type="ORF">GRJ2_003473300</name>
</gene>
<evidence type="ECO:0000313" key="8">
    <source>
        <dbReference type="EMBL" id="GAB0210075.1"/>
    </source>
</evidence>
<dbReference type="FunFam" id="3.30.160.60:FF:000655">
    <property type="entry name" value="Zinc finger protein 462"/>
    <property type="match status" value="1"/>
</dbReference>
<reference evidence="8 9" key="1">
    <citation type="submission" date="2024-06" db="EMBL/GenBank/DDBJ databases">
        <title>The draft genome of Grus japonensis, version 3.</title>
        <authorList>
            <person name="Nabeshima K."/>
            <person name="Suzuki S."/>
            <person name="Onuma M."/>
        </authorList>
    </citation>
    <scope>NUCLEOTIDE SEQUENCE [LARGE SCALE GENOMIC DNA]</scope>
    <source>
        <strain evidence="8 9">451A</strain>
    </source>
</reference>
<comment type="caution">
    <text evidence="8">The sequence shown here is derived from an EMBL/GenBank/DDBJ whole genome shotgun (WGS) entry which is preliminary data.</text>
</comment>
<dbReference type="Proteomes" id="UP001623348">
    <property type="component" value="Unassembled WGS sequence"/>
</dbReference>
<dbReference type="EMBL" id="BAAFJT010000342">
    <property type="protein sequence ID" value="GAB0210075.1"/>
    <property type="molecule type" value="Genomic_DNA"/>
</dbReference>
<keyword evidence="1" id="KW-0479">Metal-binding</keyword>
<dbReference type="FunFam" id="3.30.160.60:FF:000613">
    <property type="entry name" value="zinc finger protein 462 isoform X1"/>
    <property type="match status" value="1"/>
</dbReference>
<feature type="domain" description="C2H2-type" evidence="7">
    <location>
        <begin position="355"/>
        <end position="382"/>
    </location>
</feature>
<feature type="domain" description="C2H2-type" evidence="7">
    <location>
        <begin position="383"/>
        <end position="411"/>
    </location>
</feature>
<dbReference type="InterPro" id="IPR013087">
    <property type="entry name" value="Znf_C2H2_type"/>
</dbReference>
<dbReference type="PROSITE" id="PS50157">
    <property type="entry name" value="ZINC_FINGER_C2H2_2"/>
    <property type="match status" value="3"/>
</dbReference>
<dbReference type="PANTHER" id="PTHR24403">
    <property type="entry name" value="ZINC FINGER PROTEIN"/>
    <property type="match status" value="1"/>
</dbReference>
<protein>
    <submittedName>
        <fullName evidence="8">Zinc finger protein 462-like</fullName>
    </submittedName>
</protein>
<evidence type="ECO:0000256" key="1">
    <source>
        <dbReference type="ARBA" id="ARBA00022723"/>
    </source>
</evidence>
<dbReference type="SMART" id="SM00355">
    <property type="entry name" value="ZnF_C2H2"/>
    <property type="match status" value="6"/>
</dbReference>
<evidence type="ECO:0000259" key="7">
    <source>
        <dbReference type="PROSITE" id="PS50157"/>
    </source>
</evidence>
<evidence type="ECO:0000256" key="3">
    <source>
        <dbReference type="ARBA" id="ARBA00022771"/>
    </source>
</evidence>
<keyword evidence="2" id="KW-0677">Repeat</keyword>
<keyword evidence="9" id="KW-1185">Reference proteome</keyword>
<evidence type="ECO:0000256" key="5">
    <source>
        <dbReference type="PROSITE-ProRule" id="PRU00042"/>
    </source>
</evidence>
<dbReference type="InterPro" id="IPR050688">
    <property type="entry name" value="Zinc_finger/UBP_domain"/>
</dbReference>
<dbReference type="Gene3D" id="3.30.160.60">
    <property type="entry name" value="Classic Zinc Finger"/>
    <property type="match status" value="2"/>
</dbReference>
<evidence type="ECO:0000256" key="4">
    <source>
        <dbReference type="ARBA" id="ARBA00022833"/>
    </source>
</evidence>
<feature type="compositionally biased region" description="Basic and acidic residues" evidence="6">
    <location>
        <begin position="520"/>
        <end position="536"/>
    </location>
</feature>
<keyword evidence="3 5" id="KW-0863">Zinc-finger</keyword>
<dbReference type="GO" id="GO:0008270">
    <property type="term" value="F:zinc ion binding"/>
    <property type="evidence" value="ECO:0007669"/>
    <property type="project" value="UniProtKB-KW"/>
</dbReference>
<proteinExistence type="predicted"/>
<dbReference type="PANTHER" id="PTHR24403:SF105">
    <property type="entry name" value="ZINC FINGER PROTEIN 2-LIKE ISOFORM X1"/>
    <property type="match status" value="1"/>
</dbReference>
<evidence type="ECO:0000256" key="6">
    <source>
        <dbReference type="SAM" id="MobiDB-lite"/>
    </source>
</evidence>
<sequence length="583" mass="66412">MNPIRVHQAWCRVGRPFVKEPKVVALTPATEPCIYGMRPPLPPNIAALSWKEGGEYYLRSRILQRLSQEPEVPFDRFRGACLCFIPTHMEEQQWVIVRGLHQAGEFPSDVLDTGPGEAADFSERRVCPAYRALCTFQKGVPYNYNSPFLLCGGGHDPRHGPFGPRCYLWSSLTVIHILARVAFHSQSLVPVAQGYVGRRDSSYSEPPDVQQQLNHYQSAALARNNNISRIPLSGSTAGVEKTEAILNCEFCEFSSGYIQSIRRHYRDKHGGKKLFKCKDCSFYTGFKSAFTMHVEAGHSAVPEEGPKDLRCPLCLYHTKYKHNMIDHIVLHKEERVVPIEVCRSKLSKYLQGVVFRCDKCTFTCSSDESLQQHIEKHNELKPYKCQLCYYETKHTEELDTHLRDEHKVSRNFELVGWVNLDQLEQMKGKTESSSGDEEEKELSHKTEERESIMYPDSGAPEKRFPCEFCGRSFTEGSEWERHVLRHGIMLATKLGVPVQRIMYREVLRASSEGKSQALNESKKGTREDSKLKENTEKTVNTLTVEEKESTEKMVVDLSHNSETTVSVVAADKPLQETSEAKNE</sequence>
<keyword evidence="4" id="KW-0862">Zinc</keyword>
<feature type="domain" description="C2H2-type" evidence="7">
    <location>
        <begin position="464"/>
        <end position="486"/>
    </location>
</feature>
<organism evidence="8 9">
    <name type="scientific">Grus japonensis</name>
    <name type="common">Japanese crane</name>
    <name type="synonym">Red-crowned crane</name>
    <dbReference type="NCBI Taxonomy" id="30415"/>
    <lineage>
        <taxon>Eukaryota</taxon>
        <taxon>Metazoa</taxon>
        <taxon>Chordata</taxon>
        <taxon>Craniata</taxon>
        <taxon>Vertebrata</taxon>
        <taxon>Euteleostomi</taxon>
        <taxon>Archelosauria</taxon>
        <taxon>Archosauria</taxon>
        <taxon>Dinosauria</taxon>
        <taxon>Saurischia</taxon>
        <taxon>Theropoda</taxon>
        <taxon>Coelurosauria</taxon>
        <taxon>Aves</taxon>
        <taxon>Neognathae</taxon>
        <taxon>Neoaves</taxon>
        <taxon>Gruiformes</taxon>
        <taxon>Gruidae</taxon>
        <taxon>Grus</taxon>
    </lineage>
</organism>